<dbReference type="Pfam" id="PF00389">
    <property type="entry name" value="2-Hacid_dh"/>
    <property type="match status" value="1"/>
</dbReference>
<evidence type="ECO:0000313" key="6">
    <source>
        <dbReference type="Ensembl" id="ENSEBUP00000015468.1"/>
    </source>
</evidence>
<dbReference type="InterPro" id="IPR050223">
    <property type="entry name" value="D-isomer_2-hydroxyacid_DH"/>
</dbReference>
<sequence>MIAHAGTRALSPLFRLAQRGMAAHVVLPAACEPARFSVLITRRVPPKAVRILSTSPLCEVQQWDSDDPMPHAELLSRVPGLHALFCLLSDRIDEEVLDAAGPNLKVIGTLSVGYDHIAVEECKKRNIRLGYTPDVLTDATAELTVALLLATTRRLFEAAMEVKSGGWSTWKPLWMCGQGLPNSTVGIVGLGRIGCAVAERLKPFGVERFLYCGRQPKPEKADRLGAHFVPLPTLLAESDFVVLCCSLTPETREMFAEDAFRKMKNSAIFINTSRGAMVDQDALYSALQEGQIAAAGLDVTTPEPLPTDHPLLSLKNCVVLPHIGSATVATRTSMSILTAENILAGLQDQPMPAEVVLQ</sequence>
<dbReference type="GO" id="GO:0008465">
    <property type="term" value="F:hydroxypyruvate reductase (NADH) activity"/>
    <property type="evidence" value="ECO:0007669"/>
    <property type="project" value="TreeGrafter"/>
</dbReference>
<evidence type="ECO:0000259" key="5">
    <source>
        <dbReference type="Pfam" id="PF02826"/>
    </source>
</evidence>
<dbReference type="GO" id="GO:0005829">
    <property type="term" value="C:cytosol"/>
    <property type="evidence" value="ECO:0007669"/>
    <property type="project" value="TreeGrafter"/>
</dbReference>
<evidence type="ECO:0000313" key="7">
    <source>
        <dbReference type="Proteomes" id="UP000694388"/>
    </source>
</evidence>
<dbReference type="GO" id="GO:0030267">
    <property type="term" value="F:glyoxylate reductase (NADPH) activity"/>
    <property type="evidence" value="ECO:0007669"/>
    <property type="project" value="TreeGrafter"/>
</dbReference>
<dbReference type="InterPro" id="IPR006140">
    <property type="entry name" value="D-isomer_DH_NAD-bd"/>
</dbReference>
<accession>A0A8C4QIH4</accession>
<evidence type="ECO:0000256" key="2">
    <source>
        <dbReference type="ARBA" id="ARBA00073306"/>
    </source>
</evidence>
<dbReference type="PANTHER" id="PTHR10996:SF277">
    <property type="entry name" value="GLYOXYLATE REDUCTASE_HYDROXYPYRUVATE REDUCTASE"/>
    <property type="match status" value="1"/>
</dbReference>
<dbReference type="FunFam" id="3.40.50.720:FF:000026">
    <property type="entry name" value="Glyoxylate/hydroxypyruvate reductase B"/>
    <property type="match status" value="1"/>
</dbReference>
<evidence type="ECO:0000259" key="4">
    <source>
        <dbReference type="Pfam" id="PF00389"/>
    </source>
</evidence>
<dbReference type="InterPro" id="IPR036291">
    <property type="entry name" value="NAD(P)-bd_dom_sf"/>
</dbReference>
<comment type="similarity">
    <text evidence="3">Belongs to the D-isomer specific 2-hydroxyacid dehydrogenase family.</text>
</comment>
<dbReference type="Pfam" id="PF02826">
    <property type="entry name" value="2-Hacid_dh_C"/>
    <property type="match status" value="1"/>
</dbReference>
<dbReference type="GO" id="GO:0051287">
    <property type="term" value="F:NAD binding"/>
    <property type="evidence" value="ECO:0007669"/>
    <property type="project" value="InterPro"/>
</dbReference>
<reference evidence="6" key="2">
    <citation type="submission" date="2025-09" db="UniProtKB">
        <authorList>
            <consortium name="Ensembl"/>
        </authorList>
    </citation>
    <scope>IDENTIFICATION</scope>
</reference>
<dbReference type="SUPFAM" id="SSF52283">
    <property type="entry name" value="Formate/glycerate dehydrogenase catalytic domain-like"/>
    <property type="match status" value="1"/>
</dbReference>
<organism evidence="6 7">
    <name type="scientific">Eptatretus burgeri</name>
    <name type="common">Inshore hagfish</name>
    <dbReference type="NCBI Taxonomy" id="7764"/>
    <lineage>
        <taxon>Eukaryota</taxon>
        <taxon>Metazoa</taxon>
        <taxon>Chordata</taxon>
        <taxon>Craniata</taxon>
        <taxon>Vertebrata</taxon>
        <taxon>Cyclostomata</taxon>
        <taxon>Myxini</taxon>
        <taxon>Myxiniformes</taxon>
        <taxon>Myxinidae</taxon>
        <taxon>Eptatretinae</taxon>
        <taxon>Eptatretus</taxon>
    </lineage>
</organism>
<dbReference type="PANTHER" id="PTHR10996">
    <property type="entry name" value="2-HYDROXYACID DEHYDROGENASE-RELATED"/>
    <property type="match status" value="1"/>
</dbReference>
<feature type="domain" description="D-isomer specific 2-hydroxyacid dehydrogenase NAD-binding" evidence="5">
    <location>
        <begin position="145"/>
        <end position="324"/>
    </location>
</feature>
<dbReference type="Ensembl" id="ENSEBUT00000016044.1">
    <property type="protein sequence ID" value="ENSEBUP00000015468.1"/>
    <property type="gene ID" value="ENSEBUG00000009751.1"/>
</dbReference>
<dbReference type="Gene3D" id="3.40.50.720">
    <property type="entry name" value="NAD(P)-binding Rossmann-like Domain"/>
    <property type="match status" value="2"/>
</dbReference>
<protein>
    <recommendedName>
        <fullName evidence="2">Glyoxylate reductase/hydroxypyruvate reductase</fullName>
    </recommendedName>
</protein>
<proteinExistence type="inferred from homology"/>
<evidence type="ECO:0000256" key="1">
    <source>
        <dbReference type="ARBA" id="ARBA00023002"/>
    </source>
</evidence>
<name>A0A8C4QIH4_EPTBU</name>
<dbReference type="CDD" id="cd05301">
    <property type="entry name" value="GDH"/>
    <property type="match status" value="1"/>
</dbReference>
<keyword evidence="1 3" id="KW-0560">Oxidoreductase</keyword>
<keyword evidence="7" id="KW-1185">Reference proteome</keyword>
<dbReference type="GeneTree" id="ENSGT00940000158578"/>
<dbReference type="AlphaFoldDB" id="A0A8C4QIH4"/>
<feature type="domain" description="D-isomer specific 2-hydroxyacid dehydrogenase catalytic" evidence="4">
    <location>
        <begin position="38"/>
        <end position="355"/>
    </location>
</feature>
<dbReference type="Proteomes" id="UP000694388">
    <property type="component" value="Unplaced"/>
</dbReference>
<dbReference type="InterPro" id="IPR006139">
    <property type="entry name" value="D-isomer_2_OHA_DH_cat_dom"/>
</dbReference>
<evidence type="ECO:0000256" key="3">
    <source>
        <dbReference type="RuleBase" id="RU003719"/>
    </source>
</evidence>
<dbReference type="SUPFAM" id="SSF51735">
    <property type="entry name" value="NAD(P)-binding Rossmann-fold domains"/>
    <property type="match status" value="1"/>
</dbReference>
<reference evidence="6" key="1">
    <citation type="submission" date="2025-08" db="UniProtKB">
        <authorList>
            <consortium name="Ensembl"/>
        </authorList>
    </citation>
    <scope>IDENTIFICATION</scope>
</reference>
<dbReference type="OMA" id="HHTRAAM"/>